<dbReference type="Proteomes" id="UP000256999">
    <property type="component" value="Unassembled WGS sequence"/>
</dbReference>
<dbReference type="EC" id="3.6.1.55" evidence="12"/>
<reference evidence="20 21" key="1">
    <citation type="submission" date="2018-08" db="EMBL/GenBank/DDBJ databases">
        <title>Thalassotalea euphylliae genome.</title>
        <authorList>
            <person name="Summers S."/>
            <person name="Rice S.A."/>
            <person name="Freckelton M.L."/>
            <person name="Nedved B.T."/>
            <person name="Hadfield M.G."/>
        </authorList>
    </citation>
    <scope>NUCLEOTIDE SEQUENCE [LARGE SCALE GENOMIC DNA]</scope>
    <source>
        <strain evidence="20 21">H2</strain>
    </source>
</reference>
<keyword evidence="7" id="KW-0378">Hydrolase</keyword>
<evidence type="ECO:0000313" key="20">
    <source>
        <dbReference type="EMBL" id="REL36593.1"/>
    </source>
</evidence>
<organism evidence="20 21">
    <name type="scientific">Thalassotalea euphylliae</name>
    <dbReference type="NCBI Taxonomy" id="1655234"/>
    <lineage>
        <taxon>Bacteria</taxon>
        <taxon>Pseudomonadati</taxon>
        <taxon>Pseudomonadota</taxon>
        <taxon>Gammaproteobacteria</taxon>
        <taxon>Alteromonadales</taxon>
        <taxon>Colwelliaceae</taxon>
        <taxon>Thalassotalea</taxon>
    </lineage>
</organism>
<dbReference type="InterPro" id="IPR020476">
    <property type="entry name" value="Nudix_hydrolase"/>
</dbReference>
<dbReference type="CDD" id="cd03425">
    <property type="entry name" value="NUDIX_MutT_NudA_like"/>
    <property type="match status" value="1"/>
</dbReference>
<evidence type="ECO:0000256" key="14">
    <source>
        <dbReference type="ARBA" id="ARBA00041592"/>
    </source>
</evidence>
<accession>A0A3E0UIY9</accession>
<dbReference type="InterPro" id="IPR047127">
    <property type="entry name" value="MutT-like"/>
</dbReference>
<dbReference type="GO" id="GO:0044715">
    <property type="term" value="F:8-oxo-dGDP phosphatase activity"/>
    <property type="evidence" value="ECO:0007669"/>
    <property type="project" value="TreeGrafter"/>
</dbReference>
<feature type="binding site" evidence="17">
    <location>
        <begin position="33"/>
        <end position="36"/>
    </location>
    <ligand>
        <name>8-oxo-dGTP</name>
        <dbReference type="ChEBI" id="CHEBI:77896"/>
    </ligand>
</feature>
<feature type="binding site" evidence="17">
    <location>
        <position position="22"/>
    </location>
    <ligand>
        <name>8-oxo-dGTP</name>
        <dbReference type="ChEBI" id="CHEBI:77896"/>
    </ligand>
</feature>
<dbReference type="PRINTS" id="PR00502">
    <property type="entry name" value="NUDIXFAMILY"/>
</dbReference>
<feature type="binding site" evidence="17">
    <location>
        <position position="118"/>
    </location>
    <ligand>
        <name>8-oxo-dGTP</name>
        <dbReference type="ChEBI" id="CHEBI:77896"/>
    </ligand>
</feature>
<comment type="caution">
    <text evidence="20">The sequence shown here is derived from an EMBL/GenBank/DDBJ whole genome shotgun (WGS) entry which is preliminary data.</text>
</comment>
<evidence type="ECO:0000256" key="9">
    <source>
        <dbReference type="ARBA" id="ARBA00023204"/>
    </source>
</evidence>
<evidence type="ECO:0000256" key="2">
    <source>
        <dbReference type="ARBA" id="ARBA00005582"/>
    </source>
</evidence>
<feature type="binding site" evidence="18">
    <location>
        <position position="36"/>
    </location>
    <ligand>
        <name>Mg(2+)</name>
        <dbReference type="ChEBI" id="CHEBI:18420"/>
    </ligand>
</feature>
<sequence length="132" mass="14691">MKLVHVAVGVIIQDESVFLTRRHSDVHQGGKWEFPGGKVESEETVAQALARELKEEVDIDILACQPLMEISHDYGDKQVKLAIFIVDQFSGEPNSQEGNEQQWASISELAAIEFPEANLAIVEKLTALYAQK</sequence>
<dbReference type="PROSITE" id="PS51462">
    <property type="entry name" value="NUDIX"/>
    <property type="match status" value="1"/>
</dbReference>
<gene>
    <name evidence="20" type="primary">mutT</name>
    <name evidence="20" type="ORF">DXX92_15420</name>
</gene>
<feature type="binding site" evidence="17">
    <location>
        <position position="27"/>
    </location>
    <ligand>
        <name>8-oxo-dGTP</name>
        <dbReference type="ChEBI" id="CHEBI:77896"/>
    </ligand>
</feature>
<comment type="cofactor">
    <cofactor evidence="1 18">
        <name>Mg(2+)</name>
        <dbReference type="ChEBI" id="CHEBI:18420"/>
    </cofactor>
</comment>
<evidence type="ECO:0000256" key="7">
    <source>
        <dbReference type="ARBA" id="ARBA00022801"/>
    </source>
</evidence>
<keyword evidence="8 18" id="KW-0460">Magnesium</keyword>
<dbReference type="InterPro" id="IPR000086">
    <property type="entry name" value="NUDIX_hydrolase_dom"/>
</dbReference>
<keyword evidence="5 18" id="KW-0479">Metal-binding</keyword>
<evidence type="ECO:0000256" key="13">
    <source>
        <dbReference type="ARBA" id="ARBA00040794"/>
    </source>
</evidence>
<dbReference type="SUPFAM" id="SSF55811">
    <property type="entry name" value="Nudix"/>
    <property type="match status" value="1"/>
</dbReference>
<dbReference type="GO" id="GO:0035539">
    <property type="term" value="F:8-oxo-7,8-dihydrodeoxyguanosine triphosphate pyrophosphatase activity"/>
    <property type="evidence" value="ECO:0007669"/>
    <property type="project" value="UniProtKB-EC"/>
</dbReference>
<dbReference type="RefSeq" id="WP_116001279.1">
    <property type="nucleotide sequence ID" value="NZ_QUOV01000001.1"/>
</dbReference>
<name>A0A3E0UIY9_9GAMM</name>
<evidence type="ECO:0000313" key="21">
    <source>
        <dbReference type="Proteomes" id="UP000256999"/>
    </source>
</evidence>
<dbReference type="InterPro" id="IPR015797">
    <property type="entry name" value="NUDIX_hydrolase-like_dom_sf"/>
</dbReference>
<feature type="domain" description="Nudix hydrolase" evidence="19">
    <location>
        <begin position="2"/>
        <end position="127"/>
    </location>
</feature>
<dbReference type="InterPro" id="IPR029119">
    <property type="entry name" value="MutY_C"/>
</dbReference>
<evidence type="ECO:0000256" key="8">
    <source>
        <dbReference type="ARBA" id="ARBA00022842"/>
    </source>
</evidence>
<protein>
    <recommendedName>
        <fullName evidence="13">8-oxo-dGTP diphosphatase</fullName>
        <ecNumber evidence="12">3.6.1.55</ecNumber>
    </recommendedName>
    <alternativeName>
        <fullName evidence="16">7,8-dihydro-8-oxoguanine-triphosphatase</fullName>
    </alternativeName>
    <alternativeName>
        <fullName evidence="15">Mutator protein MutT</fullName>
    </alternativeName>
    <alternativeName>
        <fullName evidence="14">dGTP pyrophosphohydrolase</fullName>
    </alternativeName>
</protein>
<evidence type="ECO:0000259" key="19">
    <source>
        <dbReference type="PROSITE" id="PS51462"/>
    </source>
</evidence>
<dbReference type="Gene3D" id="3.90.79.10">
    <property type="entry name" value="Nucleoside Triphosphate Pyrophosphohydrolase"/>
    <property type="match status" value="1"/>
</dbReference>
<dbReference type="OrthoDB" id="9810648at2"/>
<dbReference type="GO" id="GO:0006281">
    <property type="term" value="P:DNA repair"/>
    <property type="evidence" value="ECO:0007669"/>
    <property type="project" value="UniProtKB-KW"/>
</dbReference>
<keyword evidence="3" id="KW-0515">Mutator protein</keyword>
<evidence type="ECO:0000256" key="17">
    <source>
        <dbReference type="PIRSR" id="PIRSR603561-1"/>
    </source>
</evidence>
<evidence type="ECO:0000256" key="12">
    <source>
        <dbReference type="ARBA" id="ARBA00038905"/>
    </source>
</evidence>
<evidence type="ECO:0000256" key="18">
    <source>
        <dbReference type="PIRSR" id="PIRSR603561-2"/>
    </source>
</evidence>
<dbReference type="GO" id="GO:0006260">
    <property type="term" value="P:DNA replication"/>
    <property type="evidence" value="ECO:0007669"/>
    <property type="project" value="UniProtKB-KW"/>
</dbReference>
<dbReference type="EMBL" id="QUOV01000001">
    <property type="protein sequence ID" value="REL36593.1"/>
    <property type="molecule type" value="Genomic_DNA"/>
</dbReference>
<evidence type="ECO:0000256" key="15">
    <source>
        <dbReference type="ARBA" id="ARBA00041979"/>
    </source>
</evidence>
<evidence type="ECO:0000256" key="4">
    <source>
        <dbReference type="ARBA" id="ARBA00022705"/>
    </source>
</evidence>
<evidence type="ECO:0000256" key="10">
    <source>
        <dbReference type="ARBA" id="ARBA00035861"/>
    </source>
</evidence>
<proteinExistence type="inferred from homology"/>
<comment type="catalytic activity">
    <reaction evidence="10">
        <text>8-oxo-dGTP + H2O = 8-oxo-dGMP + diphosphate + H(+)</text>
        <dbReference type="Rhea" id="RHEA:31575"/>
        <dbReference type="ChEBI" id="CHEBI:15377"/>
        <dbReference type="ChEBI" id="CHEBI:15378"/>
        <dbReference type="ChEBI" id="CHEBI:33019"/>
        <dbReference type="ChEBI" id="CHEBI:63224"/>
        <dbReference type="ChEBI" id="CHEBI:77896"/>
        <dbReference type="EC" id="3.6.1.55"/>
    </reaction>
</comment>
<dbReference type="Pfam" id="PF14815">
    <property type="entry name" value="NUDIX_4"/>
    <property type="match status" value="1"/>
</dbReference>
<dbReference type="PANTHER" id="PTHR47707">
    <property type="entry name" value="8-OXO-DGTP DIPHOSPHATASE"/>
    <property type="match status" value="1"/>
</dbReference>
<dbReference type="NCBIfam" id="TIGR00586">
    <property type="entry name" value="mutt"/>
    <property type="match status" value="1"/>
</dbReference>
<dbReference type="FunFam" id="3.90.79.10:FF:000014">
    <property type="entry name" value="8-oxo-dGTP diphosphatase MutT"/>
    <property type="match status" value="1"/>
</dbReference>
<evidence type="ECO:0000256" key="1">
    <source>
        <dbReference type="ARBA" id="ARBA00001946"/>
    </source>
</evidence>
<evidence type="ECO:0000256" key="6">
    <source>
        <dbReference type="ARBA" id="ARBA00022763"/>
    </source>
</evidence>
<comment type="similarity">
    <text evidence="2">Belongs to the Nudix hydrolase family.</text>
</comment>
<dbReference type="GO" id="GO:0008413">
    <property type="term" value="F:8-oxo-7,8-dihydroguanosine triphosphate pyrophosphatase activity"/>
    <property type="evidence" value="ECO:0007669"/>
    <property type="project" value="InterPro"/>
</dbReference>
<evidence type="ECO:0000256" key="16">
    <source>
        <dbReference type="ARBA" id="ARBA00042798"/>
    </source>
</evidence>
<evidence type="ECO:0000256" key="3">
    <source>
        <dbReference type="ARBA" id="ARBA00022457"/>
    </source>
</evidence>
<feature type="binding site" evidence="18">
    <location>
        <position position="56"/>
    </location>
    <ligand>
        <name>Mg(2+)</name>
        <dbReference type="ChEBI" id="CHEBI:18420"/>
    </ligand>
</feature>
<keyword evidence="4" id="KW-0235">DNA replication</keyword>
<evidence type="ECO:0000256" key="5">
    <source>
        <dbReference type="ARBA" id="ARBA00022723"/>
    </source>
</evidence>
<dbReference type="PROSITE" id="PS00893">
    <property type="entry name" value="NUDIX_BOX"/>
    <property type="match status" value="1"/>
</dbReference>
<dbReference type="PANTHER" id="PTHR47707:SF1">
    <property type="entry name" value="NUDIX HYDROLASE FAMILY PROTEIN"/>
    <property type="match status" value="1"/>
</dbReference>
<keyword evidence="9" id="KW-0234">DNA repair</keyword>
<dbReference type="InterPro" id="IPR003561">
    <property type="entry name" value="Mutator_MutT"/>
</dbReference>
<comment type="catalytic activity">
    <reaction evidence="11">
        <text>8-oxo-GTP + H2O = 8-oxo-GMP + diphosphate + H(+)</text>
        <dbReference type="Rhea" id="RHEA:67616"/>
        <dbReference type="ChEBI" id="CHEBI:15377"/>
        <dbReference type="ChEBI" id="CHEBI:15378"/>
        <dbReference type="ChEBI" id="CHEBI:33019"/>
        <dbReference type="ChEBI" id="CHEBI:143553"/>
        <dbReference type="ChEBI" id="CHEBI:145694"/>
    </reaction>
</comment>
<keyword evidence="6" id="KW-0227">DNA damage</keyword>
<evidence type="ECO:0000256" key="11">
    <source>
        <dbReference type="ARBA" id="ARBA00036904"/>
    </source>
</evidence>
<dbReference type="AlphaFoldDB" id="A0A3E0UIY9"/>
<dbReference type="GO" id="GO:0046872">
    <property type="term" value="F:metal ion binding"/>
    <property type="evidence" value="ECO:0007669"/>
    <property type="project" value="UniProtKB-KW"/>
</dbReference>
<dbReference type="GO" id="GO:0044716">
    <property type="term" value="F:8-oxo-GDP phosphatase activity"/>
    <property type="evidence" value="ECO:0007669"/>
    <property type="project" value="TreeGrafter"/>
</dbReference>
<dbReference type="InterPro" id="IPR020084">
    <property type="entry name" value="NUDIX_hydrolase_CS"/>
</dbReference>